<protein>
    <recommendedName>
        <fullName evidence="1">UvrC family homology region profile domain-containing protein</fullName>
    </recommendedName>
</protein>
<dbReference type="EMBL" id="AMFJ01021614">
    <property type="protein sequence ID" value="EKD66618.1"/>
    <property type="molecule type" value="Genomic_DNA"/>
</dbReference>
<dbReference type="PANTHER" id="PTHR30562">
    <property type="entry name" value="UVRC/OXIDOREDUCTASE"/>
    <property type="match status" value="1"/>
</dbReference>
<dbReference type="InterPro" id="IPR050066">
    <property type="entry name" value="UvrABC_protein_C"/>
</dbReference>
<reference evidence="2" key="1">
    <citation type="journal article" date="2012" name="Science">
        <title>Fermentation, hydrogen, and sulfur metabolism in multiple uncultivated bacterial phyla.</title>
        <authorList>
            <person name="Wrighton K.C."/>
            <person name="Thomas B.C."/>
            <person name="Sharon I."/>
            <person name="Miller C.S."/>
            <person name="Castelle C.J."/>
            <person name="VerBerkmoes N.C."/>
            <person name="Wilkins M.J."/>
            <person name="Hettich R.L."/>
            <person name="Lipton M.S."/>
            <person name="Williams K.H."/>
            <person name="Long P.E."/>
            <person name="Banfield J.F."/>
        </authorList>
    </citation>
    <scope>NUCLEOTIDE SEQUENCE [LARGE SCALE GENOMIC DNA]</scope>
</reference>
<comment type="caution">
    <text evidence="2">The sequence shown here is derived from an EMBL/GenBank/DDBJ whole genome shotgun (WGS) entry which is preliminary data.</text>
</comment>
<dbReference type="Pfam" id="PF08459">
    <property type="entry name" value="UvrC_RNaseH_dom"/>
    <property type="match status" value="1"/>
</dbReference>
<organism evidence="2">
    <name type="scientific">uncultured bacterium</name>
    <name type="common">gcode 4</name>
    <dbReference type="NCBI Taxonomy" id="1234023"/>
    <lineage>
        <taxon>Bacteria</taxon>
        <taxon>environmental samples</taxon>
    </lineage>
</organism>
<accession>K2BCZ1</accession>
<dbReference type="SUPFAM" id="SSF47781">
    <property type="entry name" value="RuvA domain 2-like"/>
    <property type="match status" value="1"/>
</dbReference>
<dbReference type="Gene3D" id="3.30.420.340">
    <property type="entry name" value="UvrC, RNAse H endonuclease domain"/>
    <property type="match status" value="1"/>
</dbReference>
<name>K2BCZ1_9BACT</name>
<feature type="non-terminal residue" evidence="2">
    <location>
        <position position="1"/>
    </location>
</feature>
<dbReference type="Gene3D" id="1.10.150.20">
    <property type="entry name" value="5' to 3' exonuclease, C-terminal subdomain"/>
    <property type="match status" value="1"/>
</dbReference>
<dbReference type="PANTHER" id="PTHR30562:SF1">
    <property type="entry name" value="UVRABC SYSTEM PROTEIN C"/>
    <property type="match status" value="1"/>
</dbReference>
<evidence type="ECO:0000259" key="1">
    <source>
        <dbReference type="Pfam" id="PF08459"/>
    </source>
</evidence>
<dbReference type="GO" id="GO:0009381">
    <property type="term" value="F:excinuclease ABC activity"/>
    <property type="evidence" value="ECO:0007669"/>
    <property type="project" value="InterPro"/>
</dbReference>
<sequence>SPSGRGMGWGLPNICSIAKREEEIFIPGKSDPIIFKPGTPELMLLQKIRDEAHRFAISFNRVSRNKAMKKNILEELPWFGAKTRQKLLKLAGSVDNIATIPENEIEKILNKNQIETLKDYWII</sequence>
<evidence type="ECO:0000313" key="2">
    <source>
        <dbReference type="EMBL" id="EKD66618.1"/>
    </source>
</evidence>
<feature type="domain" description="UvrC family homology region profile" evidence="1">
    <location>
        <begin position="12"/>
        <end position="57"/>
    </location>
</feature>
<proteinExistence type="predicted"/>
<gene>
    <name evidence="2" type="ORF">ACD_49C00028G0001</name>
</gene>
<dbReference type="InterPro" id="IPR001162">
    <property type="entry name" value="UvrC_RNase_H_dom"/>
</dbReference>
<dbReference type="InterPro" id="IPR038476">
    <property type="entry name" value="UvrC_RNase_H_dom_sf"/>
</dbReference>
<dbReference type="GO" id="GO:0009380">
    <property type="term" value="C:excinuclease repair complex"/>
    <property type="evidence" value="ECO:0007669"/>
    <property type="project" value="TreeGrafter"/>
</dbReference>
<dbReference type="AlphaFoldDB" id="K2BCZ1"/>
<dbReference type="GO" id="GO:0006974">
    <property type="term" value="P:DNA damage response"/>
    <property type="evidence" value="ECO:0007669"/>
    <property type="project" value="TreeGrafter"/>
</dbReference>
<dbReference type="InterPro" id="IPR010994">
    <property type="entry name" value="RuvA_2-like"/>
</dbReference>